<reference evidence="10 11" key="1">
    <citation type="submission" date="2015-08" db="EMBL/GenBank/DDBJ databases">
        <title>Investigation of the bacterial diversity of lava forest soil.</title>
        <authorList>
            <person name="Lee J.S."/>
        </authorList>
    </citation>
    <scope>NUCLEOTIDE SEQUENCE [LARGE SCALE GENOMIC DNA]</scope>
    <source>
        <strain evidence="10 11">GJW-30</strain>
    </source>
</reference>
<dbReference type="GO" id="GO:0005737">
    <property type="term" value="C:cytoplasm"/>
    <property type="evidence" value="ECO:0007669"/>
    <property type="project" value="TreeGrafter"/>
</dbReference>
<dbReference type="GO" id="GO:0005524">
    <property type="term" value="F:ATP binding"/>
    <property type="evidence" value="ECO:0007669"/>
    <property type="project" value="UniProtKB-KW"/>
</dbReference>
<keyword evidence="10" id="KW-0378">Hydrolase</keyword>
<dbReference type="GO" id="GO:0043335">
    <property type="term" value="P:protein unfolding"/>
    <property type="evidence" value="ECO:0007669"/>
    <property type="project" value="InterPro"/>
</dbReference>
<evidence type="ECO:0000256" key="1">
    <source>
        <dbReference type="ARBA" id="ARBA00008675"/>
    </source>
</evidence>
<evidence type="ECO:0000256" key="3">
    <source>
        <dbReference type="ARBA" id="ARBA00022741"/>
    </source>
</evidence>
<gene>
    <name evidence="10" type="primary">clpA</name>
    <name evidence="10" type="ORF">GJW-30_1_03375</name>
</gene>
<evidence type="ECO:0000256" key="5">
    <source>
        <dbReference type="ARBA" id="ARBA00023186"/>
    </source>
</evidence>
<dbReference type="Pfam" id="PF10431">
    <property type="entry name" value="ClpB_D2-small"/>
    <property type="match status" value="1"/>
</dbReference>
<dbReference type="GO" id="GO:0006508">
    <property type="term" value="P:proteolysis"/>
    <property type="evidence" value="ECO:0007669"/>
    <property type="project" value="UniProtKB-KW"/>
</dbReference>
<evidence type="ECO:0000256" key="6">
    <source>
        <dbReference type="PROSITE-ProRule" id="PRU01251"/>
    </source>
</evidence>
<keyword evidence="4 7" id="KW-0067">ATP-binding</keyword>
<dbReference type="InterPro" id="IPR050130">
    <property type="entry name" value="ClpA_ClpB"/>
</dbReference>
<dbReference type="SMART" id="SM01086">
    <property type="entry name" value="ClpB_D2-small"/>
    <property type="match status" value="1"/>
</dbReference>
<evidence type="ECO:0000313" key="10">
    <source>
        <dbReference type="EMBL" id="BAT60825.1"/>
    </source>
</evidence>
<dbReference type="InterPro" id="IPR019489">
    <property type="entry name" value="Clp_ATPase_C"/>
</dbReference>
<keyword evidence="3 7" id="KW-0547">Nucleotide-binding</keyword>
<organism evidence="10 11">
    <name type="scientific">Variibacter gotjawalensis</name>
    <dbReference type="NCBI Taxonomy" id="1333996"/>
    <lineage>
        <taxon>Bacteria</taxon>
        <taxon>Pseudomonadati</taxon>
        <taxon>Pseudomonadota</taxon>
        <taxon>Alphaproteobacteria</taxon>
        <taxon>Hyphomicrobiales</taxon>
        <taxon>Nitrobacteraceae</taxon>
        <taxon>Variibacter</taxon>
    </lineage>
</organism>
<dbReference type="CDD" id="cd00009">
    <property type="entry name" value="AAA"/>
    <property type="match status" value="1"/>
</dbReference>
<dbReference type="InterPro" id="IPR004176">
    <property type="entry name" value="Clp_R_N"/>
</dbReference>
<dbReference type="Gene3D" id="1.10.1780.10">
    <property type="entry name" value="Clp, N-terminal domain"/>
    <property type="match status" value="1"/>
</dbReference>
<comment type="similarity">
    <text evidence="1 7">Belongs to the ClpA/ClpB family.</text>
</comment>
<dbReference type="RefSeq" id="WP_096357378.1">
    <property type="nucleotide sequence ID" value="NZ_AP014946.1"/>
</dbReference>
<evidence type="ECO:0000256" key="4">
    <source>
        <dbReference type="ARBA" id="ARBA00022840"/>
    </source>
</evidence>
<dbReference type="InterPro" id="IPR003593">
    <property type="entry name" value="AAA+_ATPase"/>
</dbReference>
<dbReference type="GO" id="GO:0034605">
    <property type="term" value="P:cellular response to heat"/>
    <property type="evidence" value="ECO:0007669"/>
    <property type="project" value="TreeGrafter"/>
</dbReference>
<dbReference type="Proteomes" id="UP000236884">
    <property type="component" value="Chromosome"/>
</dbReference>
<dbReference type="SUPFAM" id="SSF81923">
    <property type="entry name" value="Double Clp-N motif"/>
    <property type="match status" value="1"/>
</dbReference>
<dbReference type="Gene3D" id="1.10.8.60">
    <property type="match status" value="2"/>
</dbReference>
<dbReference type="Pfam" id="PF17871">
    <property type="entry name" value="AAA_lid_9"/>
    <property type="match status" value="1"/>
</dbReference>
<dbReference type="OrthoDB" id="9803641at2"/>
<dbReference type="AlphaFoldDB" id="A0A0S3PY11"/>
<dbReference type="InterPro" id="IPR003959">
    <property type="entry name" value="ATPase_AAA_core"/>
</dbReference>
<dbReference type="Pfam" id="PF00004">
    <property type="entry name" value="AAA"/>
    <property type="match status" value="1"/>
</dbReference>
<dbReference type="SMART" id="SM00382">
    <property type="entry name" value="AAA"/>
    <property type="match status" value="2"/>
</dbReference>
<keyword evidence="5 7" id="KW-0143">Chaperone</keyword>
<evidence type="ECO:0000256" key="2">
    <source>
        <dbReference type="ARBA" id="ARBA00022737"/>
    </source>
</evidence>
<dbReference type="PROSITE" id="PS00870">
    <property type="entry name" value="CLPAB_1"/>
    <property type="match status" value="1"/>
</dbReference>
<dbReference type="InterPro" id="IPR027417">
    <property type="entry name" value="P-loop_NTPase"/>
</dbReference>
<feature type="region of interest" description="Disordered" evidence="8">
    <location>
        <begin position="150"/>
        <end position="174"/>
    </location>
</feature>
<keyword evidence="10" id="KW-0645">Protease</keyword>
<name>A0A0S3PY11_9BRAD</name>
<evidence type="ECO:0000256" key="7">
    <source>
        <dbReference type="RuleBase" id="RU004432"/>
    </source>
</evidence>
<dbReference type="FunFam" id="3.40.50.300:FF:000025">
    <property type="entry name" value="ATP-dependent Clp protease subunit"/>
    <property type="match status" value="1"/>
</dbReference>
<dbReference type="FunFam" id="3.40.50.300:FF:000010">
    <property type="entry name" value="Chaperone clpB 1, putative"/>
    <property type="match status" value="1"/>
</dbReference>
<dbReference type="SUPFAM" id="SSF52540">
    <property type="entry name" value="P-loop containing nucleoside triphosphate hydrolases"/>
    <property type="match status" value="2"/>
</dbReference>
<accession>A0A0S3PY11</accession>
<feature type="domain" description="Clp R" evidence="9">
    <location>
        <begin position="1"/>
        <end position="148"/>
    </location>
</feature>
<dbReference type="KEGG" id="vgo:GJW-30_1_03375"/>
<dbReference type="InterPro" id="IPR013461">
    <property type="entry name" value="ClpA"/>
</dbReference>
<dbReference type="PROSITE" id="PS51903">
    <property type="entry name" value="CLP_R"/>
    <property type="match status" value="1"/>
</dbReference>
<evidence type="ECO:0000256" key="8">
    <source>
        <dbReference type="SAM" id="MobiDB-lite"/>
    </source>
</evidence>
<dbReference type="InterPro" id="IPR001270">
    <property type="entry name" value="ClpA/B"/>
</dbReference>
<dbReference type="PROSITE" id="PS00871">
    <property type="entry name" value="CLPAB_2"/>
    <property type="match status" value="1"/>
</dbReference>
<keyword evidence="2 6" id="KW-0677">Repeat</keyword>
<feature type="region of interest" description="Disordered" evidence="8">
    <location>
        <begin position="763"/>
        <end position="818"/>
    </location>
</feature>
<dbReference type="PRINTS" id="PR00300">
    <property type="entry name" value="CLPPROTEASEA"/>
</dbReference>
<dbReference type="CDD" id="cd19499">
    <property type="entry name" value="RecA-like_ClpB_Hsp104-like"/>
    <property type="match status" value="1"/>
</dbReference>
<feature type="compositionally biased region" description="Basic and acidic residues" evidence="8">
    <location>
        <begin position="767"/>
        <end position="776"/>
    </location>
</feature>
<dbReference type="InterPro" id="IPR036628">
    <property type="entry name" value="Clp_N_dom_sf"/>
</dbReference>
<keyword evidence="11" id="KW-1185">Reference proteome</keyword>
<dbReference type="Pfam" id="PF02861">
    <property type="entry name" value="Clp_N"/>
    <property type="match status" value="1"/>
</dbReference>
<dbReference type="EMBL" id="AP014946">
    <property type="protein sequence ID" value="BAT60825.1"/>
    <property type="molecule type" value="Genomic_DNA"/>
</dbReference>
<proteinExistence type="inferred from homology"/>
<evidence type="ECO:0000313" key="11">
    <source>
        <dbReference type="Proteomes" id="UP000236884"/>
    </source>
</evidence>
<dbReference type="NCBIfam" id="TIGR02639">
    <property type="entry name" value="ClpA"/>
    <property type="match status" value="1"/>
</dbReference>
<dbReference type="InterPro" id="IPR018368">
    <property type="entry name" value="ClpA/B_CS1"/>
</dbReference>
<dbReference type="Pfam" id="PF07724">
    <property type="entry name" value="AAA_2"/>
    <property type="match status" value="1"/>
</dbReference>
<dbReference type="GO" id="GO:0008233">
    <property type="term" value="F:peptidase activity"/>
    <property type="evidence" value="ECO:0007669"/>
    <property type="project" value="UniProtKB-KW"/>
</dbReference>
<dbReference type="InterPro" id="IPR028299">
    <property type="entry name" value="ClpA/B_CS2"/>
</dbReference>
<dbReference type="PANTHER" id="PTHR11638">
    <property type="entry name" value="ATP-DEPENDENT CLP PROTEASE"/>
    <property type="match status" value="1"/>
</dbReference>
<dbReference type="GO" id="GO:0016887">
    <property type="term" value="F:ATP hydrolysis activity"/>
    <property type="evidence" value="ECO:0007669"/>
    <property type="project" value="InterPro"/>
</dbReference>
<dbReference type="Gene3D" id="3.40.50.300">
    <property type="entry name" value="P-loop containing nucleotide triphosphate hydrolases"/>
    <property type="match status" value="2"/>
</dbReference>
<evidence type="ECO:0000259" key="9">
    <source>
        <dbReference type="PROSITE" id="PS51903"/>
    </source>
</evidence>
<sequence length="818" mass="90456">MPTFSRSLEQSLHRALALANERHHEYATLEHLLLALIDDQDAAAVMRACNVDLEKLRRNLTSYCETELDNLIVDGGEDSKPTAGFQRVIQRAVIHVQSSGREEVTGANVLVAIFAERESHAAYFLQEQDMTRYDAVNYISHGIAKRAGMSEARPARGVDEETEGKNGNGEEGKKKGDALEAYCVNLNKKAREGKIDPLIGRESEINRTIQVLCRRQKNNPLYVGDPGVGKTAIAEGLARRIINDEVPEVLRDSTVFSLDMGTLLAGTRYRGDFEERLKQVIKEVEAHPGAILFIDEIHTVIGAGATSGGAMDASNLLKPALAAGTVRCIGSTTYKEYRQYFEKDRALVRRFQKIDVAEPTIPDAIEIMKGLKPYFEDYHRLKYTNEAIKAAVELSARYIHDRKLPDKAIDVIDESGAAQMLLPENRRKKTIGIKEIETTIATMARIPPKTVSKDDAEVLQHLESTLQRVVYGQNTAITALSAAIKLARAGLREPEKPIGCYLFSGPTGVGKTEVAKQLAATLGVEMLRFDMSEYMERHTVSRLIGAPPGYVGFDQGGLLTDGVDQHPHCVLLLDEIEKAHPDLYNVLLQIMDHGKLTDHNGKQVDFRNVILIMTTNAGASDMAKAAYGFTRSKREGDDVEAINRLFAPEFRNRLDAIITFAHLPQEVIAKVVDKFVLQLEAQLADRNITIELSEDASKWLIERGYDQLMGARPMARVIQEYIKKPLADEVLFGKLKGGGHVRVVVEKEETGIEKLGFEYLDGPVMPKQEKLPEPRRTKAKPKRRPPRGGGSAPKTPPKGGGGDGAKRSSVPKLPLAKV</sequence>
<dbReference type="InterPro" id="IPR041546">
    <property type="entry name" value="ClpA/ClpB_AAA_lid"/>
</dbReference>
<protein>
    <submittedName>
        <fullName evidence="10">ATP-dependent Clp protease ATP-binding subunit ClpA</fullName>
    </submittedName>
</protein>
<feature type="compositionally biased region" description="Basic residues" evidence="8">
    <location>
        <begin position="777"/>
        <end position="786"/>
    </location>
</feature>
<dbReference type="PANTHER" id="PTHR11638:SF111">
    <property type="entry name" value="ATP-DEPENDENT CLP PROTEASE ATP-BINDING SUBUNIT CLPA"/>
    <property type="match status" value="1"/>
</dbReference>